<dbReference type="EMBL" id="MPUH01000590">
    <property type="protein sequence ID" value="OMJ77159.1"/>
    <property type="molecule type" value="Genomic_DNA"/>
</dbReference>
<comment type="caution">
    <text evidence="1">The sequence shown here is derived from an EMBL/GenBank/DDBJ whole genome shotgun (WGS) entry which is preliminary data.</text>
</comment>
<gene>
    <name evidence="1" type="ORF">SteCoe_23300</name>
</gene>
<keyword evidence="2" id="KW-1185">Reference proteome</keyword>
<evidence type="ECO:0000313" key="1">
    <source>
        <dbReference type="EMBL" id="OMJ77159.1"/>
    </source>
</evidence>
<dbReference type="OrthoDB" id="321642at2759"/>
<evidence type="ECO:0000313" key="2">
    <source>
        <dbReference type="Proteomes" id="UP000187209"/>
    </source>
</evidence>
<sequence>MEKILLSKLDPKAKEHQRKKVLRIFFSWNCKLAKDDMNIYRFWDWVKCLSPDNLNSTERFKSMSYEFLDKLISKKTFRESFSFWINNVYLPSLTKSTEDEHTRHFLQFVINSIEIKQNLEQSKEKYLQDKPMLENLCKKIEKTVEIPNEPGLYAEFRCSRGNCSLYKMKNFGFVGANSQVNCSEIVSTSRCHICNNHLNIINFGVYGSKFFISGTVSSSIFEPLNDMSNYYITIDEYHFYDWEEMIVEVIDLNEEEKYFLENIVLSSFSDPTVPKKKYCKRKGNDGLSNVSGESDVAGNVLSLEKEIRDLDSQIYDLVADNYKNDLLIQELKAYLADPMLIER</sequence>
<organism evidence="1 2">
    <name type="scientific">Stentor coeruleus</name>
    <dbReference type="NCBI Taxonomy" id="5963"/>
    <lineage>
        <taxon>Eukaryota</taxon>
        <taxon>Sar</taxon>
        <taxon>Alveolata</taxon>
        <taxon>Ciliophora</taxon>
        <taxon>Postciliodesmatophora</taxon>
        <taxon>Heterotrichea</taxon>
        <taxon>Heterotrichida</taxon>
        <taxon>Stentoridae</taxon>
        <taxon>Stentor</taxon>
    </lineage>
</organism>
<proteinExistence type="predicted"/>
<reference evidence="1 2" key="1">
    <citation type="submission" date="2016-11" db="EMBL/GenBank/DDBJ databases">
        <title>The macronuclear genome of Stentor coeruleus: a giant cell with tiny introns.</title>
        <authorList>
            <person name="Slabodnick M."/>
            <person name="Ruby J.G."/>
            <person name="Reiff S.B."/>
            <person name="Swart E.C."/>
            <person name="Gosai S."/>
            <person name="Prabakaran S."/>
            <person name="Witkowska E."/>
            <person name="Larue G.E."/>
            <person name="Fisher S."/>
            <person name="Freeman R.M."/>
            <person name="Gunawardena J."/>
            <person name="Chu W."/>
            <person name="Stover N.A."/>
            <person name="Gregory B.D."/>
            <person name="Nowacki M."/>
            <person name="Derisi J."/>
            <person name="Roy S.W."/>
            <person name="Marshall W.F."/>
            <person name="Sood P."/>
        </authorList>
    </citation>
    <scope>NUCLEOTIDE SEQUENCE [LARGE SCALE GENOMIC DNA]</scope>
    <source>
        <strain evidence="1">WM001</strain>
    </source>
</reference>
<protein>
    <submittedName>
        <fullName evidence="1">Uncharacterized protein</fullName>
    </submittedName>
</protein>
<accession>A0A1R2BK71</accession>
<name>A0A1R2BK71_9CILI</name>
<dbReference type="AlphaFoldDB" id="A0A1R2BK71"/>
<dbReference type="Proteomes" id="UP000187209">
    <property type="component" value="Unassembled WGS sequence"/>
</dbReference>